<dbReference type="STRING" id="1891926.Fuma_03413"/>
<proteinExistence type="predicted"/>
<organism evidence="8 9">
    <name type="scientific">Fuerstiella marisgermanici</name>
    <dbReference type="NCBI Taxonomy" id="1891926"/>
    <lineage>
        <taxon>Bacteria</taxon>
        <taxon>Pseudomonadati</taxon>
        <taxon>Planctomycetota</taxon>
        <taxon>Planctomycetia</taxon>
        <taxon>Planctomycetales</taxon>
        <taxon>Planctomycetaceae</taxon>
        <taxon>Fuerstiella</taxon>
    </lineage>
</organism>
<dbReference type="Pfam" id="PF07626">
    <property type="entry name" value="PSD3"/>
    <property type="match status" value="1"/>
</dbReference>
<dbReference type="Pfam" id="PF07624">
    <property type="entry name" value="PSD2"/>
    <property type="match status" value="1"/>
</dbReference>
<feature type="chain" id="PRO_5012930347" evidence="1">
    <location>
        <begin position="20"/>
        <end position="793"/>
    </location>
</feature>
<dbReference type="Pfam" id="PF07637">
    <property type="entry name" value="PSD5"/>
    <property type="match status" value="1"/>
</dbReference>
<evidence type="ECO:0000259" key="3">
    <source>
        <dbReference type="Pfam" id="PF07626"/>
    </source>
</evidence>
<keyword evidence="1" id="KW-0732">Signal</keyword>
<dbReference type="RefSeq" id="WP_077025202.1">
    <property type="nucleotide sequence ID" value="NZ_CP017641.1"/>
</dbReference>
<evidence type="ECO:0000313" key="9">
    <source>
        <dbReference type="Proteomes" id="UP000187735"/>
    </source>
</evidence>
<gene>
    <name evidence="8" type="ORF">Fuma_03413</name>
</gene>
<feature type="domain" description="DUF1592" evidence="5">
    <location>
        <begin position="452"/>
        <end position="579"/>
    </location>
</feature>
<dbReference type="InterPro" id="IPR013042">
    <property type="entry name" value="DUF1592"/>
</dbReference>
<evidence type="ECO:0000259" key="2">
    <source>
        <dbReference type="Pfam" id="PF07624"/>
    </source>
</evidence>
<dbReference type="Pfam" id="PF07635">
    <property type="entry name" value="PSCyt1"/>
    <property type="match status" value="1"/>
</dbReference>
<dbReference type="InterPro" id="IPR013036">
    <property type="entry name" value="DUF1587"/>
</dbReference>
<evidence type="ECO:0000259" key="5">
    <source>
        <dbReference type="Pfam" id="PF07631"/>
    </source>
</evidence>
<feature type="domain" description="DUF1587" evidence="3">
    <location>
        <begin position="121"/>
        <end position="184"/>
    </location>
</feature>
<reference evidence="8 9" key="1">
    <citation type="journal article" date="2016" name="Front. Microbiol.">
        <title>Fuerstia marisgermanicae gen. nov., sp. nov., an Unusual Member of the Phylum Planctomycetes from the German Wadden Sea.</title>
        <authorList>
            <person name="Kohn T."/>
            <person name="Heuer A."/>
            <person name="Jogler M."/>
            <person name="Vollmers J."/>
            <person name="Boedeker C."/>
            <person name="Bunk B."/>
            <person name="Rast P."/>
            <person name="Borchert D."/>
            <person name="Glockner I."/>
            <person name="Freese H.M."/>
            <person name="Klenk H.P."/>
            <person name="Overmann J."/>
            <person name="Kaster A.K."/>
            <person name="Rohde M."/>
            <person name="Wiegand S."/>
            <person name="Jogler C."/>
        </authorList>
    </citation>
    <scope>NUCLEOTIDE SEQUENCE [LARGE SCALE GENOMIC DNA]</scope>
    <source>
        <strain evidence="8 9">NH11</strain>
    </source>
</reference>
<name>A0A1P8WIA3_9PLAN</name>
<feature type="domain" description="DUF1585" evidence="2">
    <location>
        <begin position="717"/>
        <end position="790"/>
    </location>
</feature>
<evidence type="ECO:0000259" key="6">
    <source>
        <dbReference type="Pfam" id="PF07635"/>
    </source>
</evidence>
<dbReference type="Pfam" id="PF07627">
    <property type="entry name" value="PSCyt3"/>
    <property type="match status" value="1"/>
</dbReference>
<dbReference type="EMBL" id="CP017641">
    <property type="protein sequence ID" value="APZ93795.1"/>
    <property type="molecule type" value="Genomic_DNA"/>
</dbReference>
<evidence type="ECO:0000313" key="8">
    <source>
        <dbReference type="EMBL" id="APZ93795.1"/>
    </source>
</evidence>
<feature type="domain" description="DUF1588" evidence="4">
    <location>
        <begin position="598"/>
        <end position="693"/>
    </location>
</feature>
<dbReference type="AlphaFoldDB" id="A0A1P8WIA3"/>
<keyword evidence="9" id="KW-1185">Reference proteome</keyword>
<sequence precursor="true">MRTCATILLFCCLPLVQLAAGEFSVDAAAKDFLAANCMDCHQGQDAEAGLDLTDLPTASSDEAAFDKWVHIVERVQSGEMPPRDYDQPTAESRSRFVKKTSAPLIAHQRQQHEKFGRVRGRRLTNLQLERTLQDLLGIDIPLASRMPEELRTYGYTTVAAGQSISHFQLEDHLKVVDVALDEAFRRALSEPDEWSKRLSAEQVARRLKQRRCREPEMLDGKAVVWSSRLIFYGRLPVTTARQDGWYRLKIKASALNVPEDHGVWCTVRTGKCVSSAPMLAWAGAFEATREPQEWTFEAWLSEGDMFEVRPGDATLKMGRFQGGQVGVGEGTSQNLCGLATHEVELERIHKGPDDQQIRQWLFGDLKVQPGAKRTAGTVVSDSPQQDAAALIKQFAARAFRRPVADDVVAPYIAMAKQSLADGDSLMESLRGTYRAILCSPRFLHFYEEPGQLDDFALAARLSYLLWGTTPDDELMSLATAGKLHQPAELNRQIERLLQHSRGQDFVKDFAHQWLDLSEIDFTEPDRKLYPGFDVIVQQSMLDETHTFLQTMLDQDLSVGNLIDSDFTFLNSRLARYYDIKGVEGDELRQVSLKPDHKRGGLVTQGAIMKVTANGTTTSPVIRGVWVSERLLGVDIPPPPKNVSAIEPDIRGAKTIREQLAKHKSSPDCASCHVKIDPPGFALENFDPSGRWRNFYPAVAKGRRSKGPKIDVEFDMPDGRHFDTLPQFQKLVLDNKSALAANFARQLVAYGTGATCSFADQEVINQIVTQSEEADYGLRSIVAATVTSSLFKTK</sequence>
<dbReference type="OrthoDB" id="175242at2"/>
<dbReference type="InterPro" id="IPR013043">
    <property type="entry name" value="DUF1595"/>
</dbReference>
<feature type="signal peptide" evidence="1">
    <location>
        <begin position="1"/>
        <end position="19"/>
    </location>
</feature>
<evidence type="ECO:0000259" key="4">
    <source>
        <dbReference type="Pfam" id="PF07627"/>
    </source>
</evidence>
<accession>A0A1P8WIA3</accession>
<dbReference type="Proteomes" id="UP000187735">
    <property type="component" value="Chromosome"/>
</dbReference>
<feature type="domain" description="Cytochrome C Planctomycete-type" evidence="6">
    <location>
        <begin position="37"/>
        <end position="84"/>
    </location>
</feature>
<feature type="domain" description="DUF1595" evidence="7">
    <location>
        <begin position="387"/>
        <end position="447"/>
    </location>
</feature>
<dbReference type="Pfam" id="PF07631">
    <property type="entry name" value="PSD4"/>
    <property type="match status" value="1"/>
</dbReference>
<evidence type="ECO:0000259" key="7">
    <source>
        <dbReference type="Pfam" id="PF07637"/>
    </source>
</evidence>
<protein>
    <submittedName>
        <fullName evidence="8">Gluconolactonase</fullName>
    </submittedName>
</protein>
<dbReference type="InterPro" id="IPR013039">
    <property type="entry name" value="DUF1588"/>
</dbReference>
<dbReference type="InterPro" id="IPR011478">
    <property type="entry name" value="DUF1585"/>
</dbReference>
<dbReference type="KEGG" id="fmr:Fuma_03413"/>
<evidence type="ECO:0000256" key="1">
    <source>
        <dbReference type="SAM" id="SignalP"/>
    </source>
</evidence>
<dbReference type="InterPro" id="IPR011429">
    <property type="entry name" value="Cyt_c_Planctomycete-type"/>
</dbReference>